<dbReference type="OrthoDB" id="5538558at2759"/>
<dbReference type="InterPro" id="IPR029069">
    <property type="entry name" value="HotDog_dom_sf"/>
</dbReference>
<dbReference type="EMBL" id="DF977545">
    <property type="protein sequence ID" value="GAP93056.1"/>
    <property type="molecule type" value="Genomic_DNA"/>
</dbReference>
<evidence type="ECO:0000313" key="2">
    <source>
        <dbReference type="EMBL" id="GAP93056.1"/>
    </source>
</evidence>
<dbReference type="OMA" id="EHGVLWA"/>
<feature type="region of interest" description="Disordered" evidence="1">
    <location>
        <begin position="190"/>
        <end position="210"/>
    </location>
</feature>
<dbReference type="PANTHER" id="PTHR31793:SF11">
    <property type="entry name" value="THIOESTERASE DOMAIN-CONTAINING PROTEIN"/>
    <property type="match status" value="1"/>
</dbReference>
<evidence type="ECO:0000313" key="3">
    <source>
        <dbReference type="Proteomes" id="UP000054516"/>
    </source>
</evidence>
<dbReference type="SUPFAM" id="SSF54637">
    <property type="entry name" value="Thioesterase/thiol ester dehydrase-isomerase"/>
    <property type="match status" value="1"/>
</dbReference>
<sequence>MAPAKFKSQLEASSYHTPGGGEVYKPLREKIVSQALAQGYDESTMMEHGVSWADDQDPWGHIMNAGYPHFASASNFRLFESFEEHLKEKFQDLMKVRGIGVIVKTTTLDIKRPVSYPDSIIVANRIDEVKPDRYHATTTMWSLRQQAPVAESNGWVVFFDYSKGKPANLIQAGGVYADLHAALSEKAKVTKQKRAQWDEANPKKPRSSKL</sequence>
<dbReference type="InterPro" id="IPR050563">
    <property type="entry name" value="4-hydroxybenzoyl-CoA_TE"/>
</dbReference>
<evidence type="ECO:0000256" key="1">
    <source>
        <dbReference type="SAM" id="MobiDB-lite"/>
    </source>
</evidence>
<dbReference type="CDD" id="cd00586">
    <property type="entry name" value="4HBT"/>
    <property type="match status" value="1"/>
</dbReference>
<gene>
    <name evidence="2" type="ORF">SAMD00023353_10000070</name>
</gene>
<proteinExistence type="predicted"/>
<dbReference type="Proteomes" id="UP000054516">
    <property type="component" value="Unassembled WGS sequence"/>
</dbReference>
<protein>
    <submittedName>
        <fullName evidence="2">Uncharacterized protein</fullName>
    </submittedName>
</protein>
<dbReference type="PANTHER" id="PTHR31793">
    <property type="entry name" value="4-HYDROXYBENZOYL-COA THIOESTERASE FAMILY MEMBER"/>
    <property type="match status" value="1"/>
</dbReference>
<accession>A0A1W2TWN1</accession>
<name>A0A1W2TWN1_ROSNE</name>
<keyword evidence="3" id="KW-1185">Reference proteome</keyword>
<dbReference type="GO" id="GO:0047617">
    <property type="term" value="F:fatty acyl-CoA hydrolase activity"/>
    <property type="evidence" value="ECO:0007669"/>
    <property type="project" value="TreeGrafter"/>
</dbReference>
<dbReference type="AlphaFoldDB" id="A0A1W2TWN1"/>
<reference evidence="2" key="1">
    <citation type="submission" date="2016-03" db="EMBL/GenBank/DDBJ databases">
        <title>Draft genome sequence of Rosellinia necatrix.</title>
        <authorList>
            <person name="Kanematsu S."/>
        </authorList>
    </citation>
    <scope>NUCLEOTIDE SEQUENCE [LARGE SCALE GENOMIC DNA]</scope>
    <source>
        <strain evidence="2">W97</strain>
    </source>
</reference>
<dbReference type="Pfam" id="PF13279">
    <property type="entry name" value="4HBT_2"/>
    <property type="match status" value="1"/>
</dbReference>
<organism evidence="2">
    <name type="scientific">Rosellinia necatrix</name>
    <name type="common">White root-rot fungus</name>
    <dbReference type="NCBI Taxonomy" id="77044"/>
    <lineage>
        <taxon>Eukaryota</taxon>
        <taxon>Fungi</taxon>
        <taxon>Dikarya</taxon>
        <taxon>Ascomycota</taxon>
        <taxon>Pezizomycotina</taxon>
        <taxon>Sordariomycetes</taxon>
        <taxon>Xylariomycetidae</taxon>
        <taxon>Xylariales</taxon>
        <taxon>Xylariaceae</taxon>
        <taxon>Rosellinia</taxon>
    </lineage>
</organism>
<dbReference type="Gene3D" id="3.10.129.10">
    <property type="entry name" value="Hotdog Thioesterase"/>
    <property type="match status" value="1"/>
</dbReference>